<feature type="binding site" evidence="10">
    <location>
        <position position="56"/>
    </location>
    <ligand>
        <name>NAD(+)</name>
        <dbReference type="ChEBI" id="CHEBI:57540"/>
    </ligand>
</feature>
<dbReference type="Gene3D" id="3.40.50.720">
    <property type="entry name" value="NAD(P)-binding Rossmann-like Domain"/>
    <property type="match status" value="2"/>
</dbReference>
<feature type="binding site" evidence="9">
    <location>
        <begin position="284"/>
        <end position="290"/>
    </location>
    <ligand>
        <name>substrate</name>
    </ligand>
</feature>
<dbReference type="GO" id="GO:0006024">
    <property type="term" value="P:glycosaminoglycan biosynthetic process"/>
    <property type="evidence" value="ECO:0007669"/>
    <property type="project" value="TreeGrafter"/>
</dbReference>
<comment type="similarity">
    <text evidence="2 7">Belongs to the UDP-glucose/GDP-mannose dehydrogenase family.</text>
</comment>
<reference evidence="12" key="1">
    <citation type="submission" date="2021-03" db="EMBL/GenBank/DDBJ databases">
        <title>Draft genome sequence of rust myrtle Austropuccinia psidii MF-1, a brazilian biotype.</title>
        <authorList>
            <person name="Quecine M.C."/>
            <person name="Pachon D.M.R."/>
            <person name="Bonatelli M.L."/>
            <person name="Correr F.H."/>
            <person name="Franceschini L.M."/>
            <person name="Leite T.F."/>
            <person name="Margarido G.R.A."/>
            <person name="Almeida C.A."/>
            <person name="Ferrarezi J.A."/>
            <person name="Labate C.A."/>
        </authorList>
    </citation>
    <scope>NUCLEOTIDE SEQUENCE</scope>
    <source>
        <strain evidence="12">MF-1</strain>
    </source>
</reference>
<dbReference type="FunFam" id="3.40.50.720:FF:000193">
    <property type="entry name" value="UDP-glucose 6-dehydrogenase"/>
    <property type="match status" value="1"/>
</dbReference>
<dbReference type="EMBL" id="AVOT02031467">
    <property type="protein sequence ID" value="MBW0524997.1"/>
    <property type="molecule type" value="Genomic_DNA"/>
</dbReference>
<dbReference type="GO" id="GO:0051287">
    <property type="term" value="F:NAD binding"/>
    <property type="evidence" value="ECO:0007669"/>
    <property type="project" value="InterPro"/>
</dbReference>
<evidence type="ECO:0000256" key="1">
    <source>
        <dbReference type="ARBA" id="ARBA00004701"/>
    </source>
</evidence>
<dbReference type="PANTHER" id="PTHR11374">
    <property type="entry name" value="UDP-GLUCOSE DEHYDROGENASE/UDP-MANNAC DEHYDROGENASE"/>
    <property type="match status" value="1"/>
</dbReference>
<evidence type="ECO:0000256" key="10">
    <source>
        <dbReference type="PIRSR" id="PIRSR500133-3"/>
    </source>
</evidence>
<feature type="binding site" evidence="10">
    <location>
        <begin position="104"/>
        <end position="108"/>
    </location>
    <ligand>
        <name>NAD(+)</name>
        <dbReference type="ChEBI" id="CHEBI:57540"/>
    </ligand>
</feature>
<dbReference type="Pfam" id="PF03720">
    <property type="entry name" value="UDPG_MGDP_dh_C"/>
    <property type="match status" value="1"/>
</dbReference>
<feature type="binding site" evidence="9">
    <location>
        <begin position="237"/>
        <end position="241"/>
    </location>
    <ligand>
        <name>substrate</name>
    </ligand>
</feature>
<evidence type="ECO:0000313" key="13">
    <source>
        <dbReference type="Proteomes" id="UP000765509"/>
    </source>
</evidence>
<feature type="binding site" evidence="10">
    <location>
        <position position="363"/>
    </location>
    <ligand>
        <name>NAD(+)</name>
        <dbReference type="ChEBI" id="CHEBI:57540"/>
    </ligand>
</feature>
<dbReference type="InterPro" id="IPR028356">
    <property type="entry name" value="UDPglc_DH_euk"/>
</dbReference>
<dbReference type="PIRSF" id="PIRSF000124">
    <property type="entry name" value="UDPglc_GDPman_dh"/>
    <property type="match status" value="1"/>
</dbReference>
<evidence type="ECO:0000256" key="9">
    <source>
        <dbReference type="PIRSR" id="PIRSR500133-2"/>
    </source>
</evidence>
<dbReference type="AlphaFoldDB" id="A0A9Q3I2L9"/>
<keyword evidence="13" id="KW-1185">Reference proteome</keyword>
<dbReference type="InterPro" id="IPR014026">
    <property type="entry name" value="UDP-Glc/GDP-Man_DH_dimer"/>
</dbReference>
<dbReference type="Proteomes" id="UP000765509">
    <property type="component" value="Unassembled WGS sequence"/>
</dbReference>
<dbReference type="InterPro" id="IPR008927">
    <property type="entry name" value="6-PGluconate_DH-like_C_sf"/>
</dbReference>
<dbReference type="PIRSF" id="PIRSF500133">
    <property type="entry name" value="UDPglc_DH_euk"/>
    <property type="match status" value="1"/>
</dbReference>
<dbReference type="InterPro" id="IPR001732">
    <property type="entry name" value="UDP-Glc/GDP-Man_DH_N"/>
</dbReference>
<dbReference type="InterPro" id="IPR036291">
    <property type="entry name" value="NAD(P)-bd_dom_sf"/>
</dbReference>
<sequence>MTTAFNHDLTQDSLPPISIKKIACIGAGYVGGPTCSVIAYKCPHLKVTIVDVNPDRINQWNSDQLPIFEPGLEDIILKCRNKNLFFDTDIDKAILEADLIFVSVNTPTKQSGIGSGYAADLSYVELSTRRIASVARTSKIVVEKSTVPCRTAESMRKILESNSKPNLNITFDILSNPEFLAEGTAINDLLNPDRVLIGSLSTPSGRRAQAALVSVYTNWVPIEKCVTTGLWSSELTKLAANALLAQRISSINSLSAICEVTGADIDEVAYACGLDGRIGNKFLKASVGFGGSCFQKDILNLVYLSESLHLQDVADYWRQVIIMNESQKRRFTTKVVKQLFNTIRGKKITVLGFAFKKNTGDTRCSASITLIKQFREEGAQISIYDPKVQEGQYWIDLVDSNVPGDAEKARKQITICKSAEEACHGAAGIVVATEWDEFKALNWEKIYETVDKPATIFDGRLILDEKKLRKIGFKVFVIGKGEEGVNL</sequence>
<evidence type="ECO:0000256" key="8">
    <source>
        <dbReference type="PIRSR" id="PIRSR500133-1"/>
    </source>
</evidence>
<dbReference type="SMART" id="SM00984">
    <property type="entry name" value="UDPG_MGDP_dh_C"/>
    <property type="match status" value="1"/>
</dbReference>
<gene>
    <name evidence="12" type="ORF">O181_064712</name>
</gene>
<feature type="binding site" evidence="10">
    <location>
        <begin position="293"/>
        <end position="296"/>
    </location>
    <ligand>
        <name>NAD(+)</name>
        <dbReference type="ChEBI" id="CHEBI:57540"/>
    </ligand>
</feature>
<dbReference type="GO" id="GO:0003979">
    <property type="term" value="F:UDP-glucose 6-dehydrogenase activity"/>
    <property type="evidence" value="ECO:0007669"/>
    <property type="project" value="UniProtKB-EC"/>
</dbReference>
<keyword evidence="4 7" id="KW-0560">Oxidoreductase</keyword>
<evidence type="ECO:0000256" key="5">
    <source>
        <dbReference type="ARBA" id="ARBA00023027"/>
    </source>
</evidence>
<feature type="active site" description="Nucleophile" evidence="8">
    <location>
        <position position="293"/>
    </location>
</feature>
<feature type="binding site" evidence="10">
    <location>
        <position position="51"/>
    </location>
    <ligand>
        <name>NAD(+)</name>
        <dbReference type="ChEBI" id="CHEBI:57540"/>
    </ligand>
</feature>
<comment type="catalytic activity">
    <reaction evidence="6 7">
        <text>UDP-alpha-D-glucose + 2 NAD(+) + H2O = UDP-alpha-D-glucuronate + 2 NADH + 3 H(+)</text>
        <dbReference type="Rhea" id="RHEA:23596"/>
        <dbReference type="ChEBI" id="CHEBI:15377"/>
        <dbReference type="ChEBI" id="CHEBI:15378"/>
        <dbReference type="ChEBI" id="CHEBI:57540"/>
        <dbReference type="ChEBI" id="CHEBI:57945"/>
        <dbReference type="ChEBI" id="CHEBI:58052"/>
        <dbReference type="ChEBI" id="CHEBI:58885"/>
        <dbReference type="EC" id="1.1.1.22"/>
    </reaction>
</comment>
<dbReference type="EC" id="1.1.1.22" evidence="3 7"/>
<comment type="pathway">
    <text evidence="1">Nucleotide-sugar biosynthesis; UDP-alpha-D-glucuronate biosynthesis; UDP-alpha-D-glucuronate from UDP-alpha-D-glucose: step 1/1.</text>
</comment>
<dbReference type="Pfam" id="PF00984">
    <property type="entry name" value="UDPG_MGDP_dh"/>
    <property type="match status" value="1"/>
</dbReference>
<evidence type="ECO:0000259" key="11">
    <source>
        <dbReference type="SMART" id="SM00984"/>
    </source>
</evidence>
<evidence type="ECO:0000256" key="2">
    <source>
        <dbReference type="ARBA" id="ARBA00006601"/>
    </source>
</evidence>
<feature type="binding site" evidence="10">
    <location>
        <begin position="145"/>
        <end position="146"/>
    </location>
    <ligand>
        <name>NAD(+)</name>
        <dbReference type="ChEBI" id="CHEBI:57540"/>
    </ligand>
</feature>
<dbReference type="FunFam" id="3.40.50.720:FF:000032">
    <property type="entry name" value="UDP-glucose 6-dehydrogenase"/>
    <property type="match status" value="1"/>
</dbReference>
<dbReference type="InterPro" id="IPR017476">
    <property type="entry name" value="UDP-Glc/GDP-Man"/>
</dbReference>
<dbReference type="OrthoDB" id="5059218at2759"/>
<evidence type="ECO:0000256" key="4">
    <source>
        <dbReference type="ARBA" id="ARBA00023002"/>
    </source>
</evidence>
<dbReference type="SUPFAM" id="SSF48179">
    <property type="entry name" value="6-phosphogluconate dehydrogenase C-terminal domain-like"/>
    <property type="match status" value="1"/>
</dbReference>
<feature type="binding site" evidence="10">
    <location>
        <position position="182"/>
    </location>
    <ligand>
        <name>NAD(+)</name>
        <dbReference type="ChEBI" id="CHEBI:57540"/>
    </ligand>
</feature>
<feature type="binding site" evidence="10">
    <location>
        <begin position="26"/>
        <end position="31"/>
    </location>
    <ligand>
        <name>NAD(+)</name>
        <dbReference type="ChEBI" id="CHEBI:57540"/>
    </ligand>
</feature>
<dbReference type="Pfam" id="PF03721">
    <property type="entry name" value="UDPG_MGDP_dh_N"/>
    <property type="match status" value="1"/>
</dbReference>
<feature type="binding site" evidence="9">
    <location>
        <begin position="178"/>
        <end position="182"/>
    </location>
    <ligand>
        <name>substrate</name>
    </ligand>
</feature>
<feature type="binding site" evidence="9">
    <location>
        <begin position="355"/>
        <end position="356"/>
    </location>
    <ligand>
        <name>substrate</name>
    </ligand>
</feature>
<keyword evidence="5 7" id="KW-0520">NAD</keyword>
<feature type="domain" description="UDP-glucose/GDP-mannose dehydrogenase C-terminal" evidence="11">
    <location>
        <begin position="349"/>
        <end position="465"/>
    </location>
</feature>
<evidence type="ECO:0000256" key="6">
    <source>
        <dbReference type="ARBA" id="ARBA00047473"/>
    </source>
</evidence>
<evidence type="ECO:0000256" key="3">
    <source>
        <dbReference type="ARBA" id="ARBA00012954"/>
    </source>
</evidence>
<organism evidence="12 13">
    <name type="scientific">Austropuccinia psidii MF-1</name>
    <dbReference type="NCBI Taxonomy" id="1389203"/>
    <lineage>
        <taxon>Eukaryota</taxon>
        <taxon>Fungi</taxon>
        <taxon>Dikarya</taxon>
        <taxon>Basidiomycota</taxon>
        <taxon>Pucciniomycotina</taxon>
        <taxon>Pucciniomycetes</taxon>
        <taxon>Pucciniales</taxon>
        <taxon>Sphaerophragmiaceae</taxon>
        <taxon>Austropuccinia</taxon>
    </lineage>
</organism>
<name>A0A9Q3I2L9_9BASI</name>
<dbReference type="Gene3D" id="1.20.5.100">
    <property type="entry name" value="Cytochrome c1, transmembrane anchor, C-terminal"/>
    <property type="match status" value="1"/>
</dbReference>
<dbReference type="NCBIfam" id="TIGR03026">
    <property type="entry name" value="NDP-sugDHase"/>
    <property type="match status" value="1"/>
</dbReference>
<accession>A0A9Q3I2L9</accession>
<dbReference type="FunFam" id="1.20.5.100:FF:000001">
    <property type="entry name" value="UDP-glucose 6-dehydrogenase"/>
    <property type="match status" value="1"/>
</dbReference>
<protein>
    <recommendedName>
        <fullName evidence="3 7">UDP-glucose 6-dehydrogenase</fullName>
        <ecNumber evidence="3 7">1.1.1.22</ecNumber>
    </recommendedName>
</protein>
<dbReference type="GO" id="GO:0005634">
    <property type="term" value="C:nucleus"/>
    <property type="evidence" value="ECO:0007669"/>
    <property type="project" value="TreeGrafter"/>
</dbReference>
<dbReference type="SUPFAM" id="SSF51735">
    <property type="entry name" value="NAD(P)-binding Rossmann-fold domains"/>
    <property type="match status" value="1"/>
</dbReference>
<proteinExistence type="inferred from homology"/>
<dbReference type="PANTHER" id="PTHR11374:SF3">
    <property type="entry name" value="UDP-GLUCOSE 6-DEHYDROGENASE"/>
    <property type="match status" value="1"/>
</dbReference>
<evidence type="ECO:0000256" key="7">
    <source>
        <dbReference type="PIRNR" id="PIRNR000124"/>
    </source>
</evidence>
<dbReference type="SUPFAM" id="SSF52413">
    <property type="entry name" value="UDP-glucose/GDP-mannose dehydrogenase C-terminal domain"/>
    <property type="match status" value="1"/>
</dbReference>
<feature type="binding site" evidence="9">
    <location>
        <position position="460"/>
    </location>
    <ligand>
        <name>substrate</name>
    </ligand>
</feature>
<comment type="caution">
    <text evidence="12">The sequence shown here is derived from an EMBL/GenBank/DDBJ whole genome shotgun (WGS) entry which is preliminary data.</text>
</comment>
<evidence type="ECO:0000313" key="12">
    <source>
        <dbReference type="EMBL" id="MBW0524997.1"/>
    </source>
</evidence>
<dbReference type="InterPro" id="IPR036220">
    <property type="entry name" value="UDP-Glc/GDP-Man_DH_C_sf"/>
</dbReference>
<feature type="binding site" evidence="9">
    <location>
        <position position="277"/>
    </location>
    <ligand>
        <name>substrate</name>
    </ligand>
</feature>
<dbReference type="InterPro" id="IPR014027">
    <property type="entry name" value="UDP-Glc/GDP-Man_DH_C"/>
</dbReference>